<dbReference type="AlphaFoldDB" id="A0AA36NKX2"/>
<sequence length="390" mass="42488">MNEKGEGGIVPGCGCSKQLVDEIVYELNLRKDGRGKIAQMRQQKYMLDRISKLAVQLPLLLKKIGAQYPPSDATLQRLFGEHVPLMRSLAEVAKLEQLPEFGSNQYEDVTCCLESLCCVRKVLELAPDEGILTTKQFITGSVVTSRVPYANIASVDVVRSCGCLALLQAGELTKPPGQPHKPLQPGCGCSGALVDMIRGDLQARVDVRGNLGQIRQLEKMMGKFDDFAAEVPLMLDKLGADAAFPPSQQTMQRVYGSQSLPQAAFATPHEVPSQNFASLDFNVRNEFLNCCCLAVTCGLAGCTSHTATLEAEQMTTRVSNNCTTSIDRQPYAQLRAVDEELCCFCCHSVNGMIPGWCGDVPKLHAIAGELQARKVGRGNIAQLRNQERTP</sequence>
<organism evidence="1 2">
    <name type="scientific">Effrenium voratum</name>
    <dbReference type="NCBI Taxonomy" id="2562239"/>
    <lineage>
        <taxon>Eukaryota</taxon>
        <taxon>Sar</taxon>
        <taxon>Alveolata</taxon>
        <taxon>Dinophyceae</taxon>
        <taxon>Suessiales</taxon>
        <taxon>Symbiodiniaceae</taxon>
        <taxon>Effrenium</taxon>
    </lineage>
</organism>
<keyword evidence="2" id="KW-1185">Reference proteome</keyword>
<evidence type="ECO:0000313" key="1">
    <source>
        <dbReference type="EMBL" id="CAJ1406403.1"/>
    </source>
</evidence>
<dbReference type="Proteomes" id="UP001178507">
    <property type="component" value="Unassembled WGS sequence"/>
</dbReference>
<gene>
    <name evidence="1" type="ORF">EVOR1521_LOCUS28376</name>
</gene>
<comment type="caution">
    <text evidence="1">The sequence shown here is derived from an EMBL/GenBank/DDBJ whole genome shotgun (WGS) entry which is preliminary data.</text>
</comment>
<dbReference type="EMBL" id="CAUJNA010003627">
    <property type="protein sequence ID" value="CAJ1406403.1"/>
    <property type="molecule type" value="Genomic_DNA"/>
</dbReference>
<reference evidence="1" key="1">
    <citation type="submission" date="2023-08" db="EMBL/GenBank/DDBJ databases">
        <authorList>
            <person name="Chen Y."/>
            <person name="Shah S."/>
            <person name="Dougan E. K."/>
            <person name="Thang M."/>
            <person name="Chan C."/>
        </authorList>
    </citation>
    <scope>NUCLEOTIDE SEQUENCE</scope>
</reference>
<protein>
    <submittedName>
        <fullName evidence="1">Uncharacterized protein</fullName>
    </submittedName>
</protein>
<proteinExistence type="predicted"/>
<accession>A0AA36NKX2</accession>
<evidence type="ECO:0000313" key="2">
    <source>
        <dbReference type="Proteomes" id="UP001178507"/>
    </source>
</evidence>
<name>A0AA36NKX2_9DINO</name>